<gene>
    <name evidence="1" type="ORF">LTR37_010452</name>
</gene>
<comment type="caution">
    <text evidence="1">The sequence shown here is derived from an EMBL/GenBank/DDBJ whole genome shotgun (WGS) entry which is preliminary data.</text>
</comment>
<protein>
    <submittedName>
        <fullName evidence="1">Uncharacterized protein</fullName>
    </submittedName>
</protein>
<keyword evidence="2" id="KW-1185">Reference proteome</keyword>
<organism evidence="1 2">
    <name type="scientific">Vermiconidia calcicola</name>
    <dbReference type="NCBI Taxonomy" id="1690605"/>
    <lineage>
        <taxon>Eukaryota</taxon>
        <taxon>Fungi</taxon>
        <taxon>Dikarya</taxon>
        <taxon>Ascomycota</taxon>
        <taxon>Pezizomycotina</taxon>
        <taxon>Dothideomycetes</taxon>
        <taxon>Dothideomycetidae</taxon>
        <taxon>Mycosphaerellales</taxon>
        <taxon>Extremaceae</taxon>
        <taxon>Vermiconidia</taxon>
    </lineage>
</organism>
<proteinExistence type="predicted"/>
<reference evidence="1" key="1">
    <citation type="submission" date="2023-07" db="EMBL/GenBank/DDBJ databases">
        <title>Black Yeasts Isolated from many extreme environments.</title>
        <authorList>
            <person name="Coleine C."/>
            <person name="Stajich J.E."/>
            <person name="Selbmann L."/>
        </authorList>
    </citation>
    <scope>NUCLEOTIDE SEQUENCE</scope>
    <source>
        <strain evidence="1">CCFEE 5714</strain>
    </source>
</reference>
<accession>A0ACC3N4Y9</accession>
<dbReference type="EMBL" id="JAUTXU010000086">
    <property type="protein sequence ID" value="KAK3710231.1"/>
    <property type="molecule type" value="Genomic_DNA"/>
</dbReference>
<sequence length="575" mass="61230">MAIKHTLFALATLYSATSAHPAGSAPSQGSQAQCGYPGGGPTATIDAGVVIGTTTSLPAATASVNKFLGVPFAKSPPTRFAPPEAPGTFSEPIIAQEWSPACIQQFTYPRSAYEFTRAVFNNPAPVESEDCLYLNVYAPSTPAPTDGRSVLFWIYGGGLEFGNAGQAGYDGSWFASYEDVIIVTVNYRTNVFGFPSSPELPLDGHNLGFLDQRLGLDWVQRNIHAFGGSPDKVTIFGESAGAFSIDALLTSFPAGSSPPFRGAILQSGQISYRGSPRFESTVEQWQNLSRALGCPGNYASDLECVRAAPAPQIRRIIDRQILEFEPTPDNITLISDPAERRVSGNIAAIPVMGGTNAQEGRVFVVGQNDTEAFLSSIIPDSDYVAQIIAAYPLGQNGLETPYDQISQIYTEAFFQCGQALWANATAQAGIPAWRYYYNASFANLQPYPELGVYHASEIGMVFSSYLYDAANTTTQQYALSNAMRGAWARFAKNPMGGPGWNAVGTGAAGIVLVGSNQVQVGGIYLDASGSETSGGWNLGLWGNRGDALGSGITVIDQQEVDYRCELFAPLYAANA</sequence>
<evidence type="ECO:0000313" key="1">
    <source>
        <dbReference type="EMBL" id="KAK3710231.1"/>
    </source>
</evidence>
<evidence type="ECO:0000313" key="2">
    <source>
        <dbReference type="Proteomes" id="UP001281147"/>
    </source>
</evidence>
<dbReference type="Proteomes" id="UP001281147">
    <property type="component" value="Unassembled WGS sequence"/>
</dbReference>
<name>A0ACC3N4Y9_9PEZI</name>